<dbReference type="Gene3D" id="1.20.5.1930">
    <property type="match status" value="1"/>
</dbReference>
<dbReference type="OrthoDB" id="227596at2"/>
<evidence type="ECO:0000313" key="15">
    <source>
        <dbReference type="Proteomes" id="UP000188342"/>
    </source>
</evidence>
<evidence type="ECO:0000256" key="9">
    <source>
        <dbReference type="SAM" id="MobiDB-lite"/>
    </source>
</evidence>
<dbReference type="InterPro" id="IPR003594">
    <property type="entry name" value="HATPase_dom"/>
</dbReference>
<organism evidence="14 15">
    <name type="scientific">Luteococcus japonicus LSP_Lj1</name>
    <dbReference type="NCBI Taxonomy" id="1255658"/>
    <lineage>
        <taxon>Bacteria</taxon>
        <taxon>Bacillati</taxon>
        <taxon>Actinomycetota</taxon>
        <taxon>Actinomycetes</taxon>
        <taxon>Propionibacteriales</taxon>
        <taxon>Propionibacteriaceae</taxon>
        <taxon>Luteococcus</taxon>
    </lineage>
</organism>
<dbReference type="Gene3D" id="3.30.565.10">
    <property type="entry name" value="Histidine kinase-like ATPase, C-terminal domain"/>
    <property type="match status" value="1"/>
</dbReference>
<dbReference type="Pfam" id="PF02518">
    <property type="entry name" value="HATPase_c"/>
    <property type="match status" value="1"/>
</dbReference>
<dbReference type="Pfam" id="PF07730">
    <property type="entry name" value="HisKA_3"/>
    <property type="match status" value="1"/>
</dbReference>
<dbReference type="STRING" id="1255658.FM114_05860"/>
<evidence type="ECO:0000256" key="2">
    <source>
        <dbReference type="ARBA" id="ARBA00012438"/>
    </source>
</evidence>
<dbReference type="SUPFAM" id="SSF55874">
    <property type="entry name" value="ATPase domain of HSP90 chaperone/DNA topoisomerase II/histidine kinase"/>
    <property type="match status" value="1"/>
</dbReference>
<reference evidence="14 15" key="1">
    <citation type="submission" date="2017-02" db="EMBL/GenBank/DDBJ databases">
        <authorList>
            <person name="Peterson S.W."/>
        </authorList>
    </citation>
    <scope>NUCLEOTIDE SEQUENCE [LARGE SCALE GENOMIC DNA]</scope>
    <source>
        <strain evidence="14 15">LSP_Lj1</strain>
    </source>
</reference>
<keyword evidence="4" id="KW-0808">Transferase</keyword>
<dbReference type="Proteomes" id="UP000188342">
    <property type="component" value="Unassembled WGS sequence"/>
</dbReference>
<feature type="transmembrane region" description="Helical" evidence="10">
    <location>
        <begin position="121"/>
        <end position="140"/>
    </location>
</feature>
<evidence type="ECO:0000256" key="6">
    <source>
        <dbReference type="ARBA" id="ARBA00022777"/>
    </source>
</evidence>
<evidence type="ECO:0000256" key="8">
    <source>
        <dbReference type="ARBA" id="ARBA00023012"/>
    </source>
</evidence>
<evidence type="ECO:0000256" key="5">
    <source>
        <dbReference type="ARBA" id="ARBA00022741"/>
    </source>
</evidence>
<keyword evidence="10" id="KW-1133">Transmembrane helix</keyword>
<keyword evidence="6 14" id="KW-0418">Kinase</keyword>
<dbReference type="EMBL" id="FUKQ01000024">
    <property type="protein sequence ID" value="SJN27943.1"/>
    <property type="molecule type" value="Genomic_DNA"/>
</dbReference>
<evidence type="ECO:0000259" key="13">
    <source>
        <dbReference type="Pfam" id="PF23539"/>
    </source>
</evidence>
<dbReference type="GO" id="GO:0046983">
    <property type="term" value="F:protein dimerization activity"/>
    <property type="evidence" value="ECO:0007669"/>
    <property type="project" value="InterPro"/>
</dbReference>
<keyword evidence="7" id="KW-0067">ATP-binding</keyword>
<dbReference type="EC" id="2.7.13.3" evidence="2"/>
<dbReference type="PANTHER" id="PTHR24421">
    <property type="entry name" value="NITRATE/NITRITE SENSOR PROTEIN NARX-RELATED"/>
    <property type="match status" value="1"/>
</dbReference>
<evidence type="ECO:0000256" key="4">
    <source>
        <dbReference type="ARBA" id="ARBA00022679"/>
    </source>
</evidence>
<dbReference type="InterPro" id="IPR055558">
    <property type="entry name" value="DUF7134"/>
</dbReference>
<sequence length="439" mass="48132">MEWFGADEAWERPTPPVGHSDVRLGVVLLAISALLLELSRSFGDFSQAAAPWQQYLSLASICAALVWRRRFPLPVFGLAVAHFFVVCTWVGEVGYTMPYQLIFFFAIYSTVAWARDRRTTVIALATLAVGFGLWVAWDFAMGQSVESFRRNTSDYTPHGLFPMIPAWVVYTAVINVCYIGGAMAMGQAAWRQARDRARLAEQAETIAGQSAELRDQAVVDERLRIARELHDVVAHHVSVMGIQAAGARRLLVHKPEQAATALEQVEQSSRQAVTQMRSLLGALRGTDETEETGREPQPTLSALPGLFEDCRRSGLQVEHDLVEDLPGTAEALPLPVQLSLFRTVQESLTNVQRHSTASRASVTVRVHNHGGDGWAEAEVLDEGRPRSGTSGSGLGLLGMRERITSHGGVLEVGPRVTGGYRVRVRLPLDGATITRGESR</sequence>
<feature type="domain" description="Histidine kinase/HSP90-like ATPase" evidence="11">
    <location>
        <begin position="338"/>
        <end position="429"/>
    </location>
</feature>
<dbReference type="GO" id="GO:0000155">
    <property type="term" value="F:phosphorelay sensor kinase activity"/>
    <property type="evidence" value="ECO:0007669"/>
    <property type="project" value="InterPro"/>
</dbReference>
<feature type="domain" description="DUF7134" evidence="13">
    <location>
        <begin position="22"/>
        <end position="137"/>
    </location>
</feature>
<keyword evidence="15" id="KW-1185">Reference proteome</keyword>
<evidence type="ECO:0000259" key="12">
    <source>
        <dbReference type="Pfam" id="PF07730"/>
    </source>
</evidence>
<dbReference type="PANTHER" id="PTHR24421:SF10">
    <property type="entry name" value="NITRATE_NITRITE SENSOR PROTEIN NARQ"/>
    <property type="match status" value="1"/>
</dbReference>
<comment type="catalytic activity">
    <reaction evidence="1">
        <text>ATP + protein L-histidine = ADP + protein N-phospho-L-histidine.</text>
        <dbReference type="EC" id="2.7.13.3"/>
    </reaction>
</comment>
<name>A0A1R4J8B7_9ACTN</name>
<dbReference type="InterPro" id="IPR050482">
    <property type="entry name" value="Sensor_HK_TwoCompSys"/>
</dbReference>
<dbReference type="Pfam" id="PF23539">
    <property type="entry name" value="DUF7134"/>
    <property type="match status" value="1"/>
</dbReference>
<keyword evidence="3" id="KW-0597">Phosphoprotein</keyword>
<dbReference type="GO" id="GO:0005524">
    <property type="term" value="F:ATP binding"/>
    <property type="evidence" value="ECO:0007669"/>
    <property type="project" value="UniProtKB-KW"/>
</dbReference>
<evidence type="ECO:0000256" key="1">
    <source>
        <dbReference type="ARBA" id="ARBA00000085"/>
    </source>
</evidence>
<keyword evidence="5" id="KW-0547">Nucleotide-binding</keyword>
<dbReference type="InterPro" id="IPR036890">
    <property type="entry name" value="HATPase_C_sf"/>
</dbReference>
<keyword evidence="10" id="KW-0812">Transmembrane</keyword>
<evidence type="ECO:0000259" key="11">
    <source>
        <dbReference type="Pfam" id="PF02518"/>
    </source>
</evidence>
<feature type="transmembrane region" description="Helical" evidence="10">
    <location>
        <begin position="97"/>
        <end position="114"/>
    </location>
</feature>
<gene>
    <name evidence="14" type="ORF">FM114_05860</name>
</gene>
<dbReference type="InterPro" id="IPR011712">
    <property type="entry name" value="Sig_transdc_His_kin_sub3_dim/P"/>
</dbReference>
<dbReference type="RefSeq" id="WP_094764255.1">
    <property type="nucleotide sequence ID" value="NZ_FUKQ01000024.1"/>
</dbReference>
<evidence type="ECO:0000256" key="7">
    <source>
        <dbReference type="ARBA" id="ARBA00022840"/>
    </source>
</evidence>
<evidence type="ECO:0000313" key="14">
    <source>
        <dbReference type="EMBL" id="SJN27943.1"/>
    </source>
</evidence>
<feature type="region of interest" description="Disordered" evidence="9">
    <location>
        <begin position="377"/>
        <end position="396"/>
    </location>
</feature>
<dbReference type="AlphaFoldDB" id="A0A1R4J8B7"/>
<feature type="domain" description="Signal transduction histidine kinase subgroup 3 dimerisation and phosphoacceptor" evidence="12">
    <location>
        <begin position="221"/>
        <end position="286"/>
    </location>
</feature>
<feature type="transmembrane region" description="Helical" evidence="10">
    <location>
        <begin position="160"/>
        <end position="186"/>
    </location>
</feature>
<keyword evidence="8" id="KW-0902">Two-component regulatory system</keyword>
<dbReference type="GO" id="GO:0016020">
    <property type="term" value="C:membrane"/>
    <property type="evidence" value="ECO:0007669"/>
    <property type="project" value="InterPro"/>
</dbReference>
<evidence type="ECO:0000256" key="10">
    <source>
        <dbReference type="SAM" id="Phobius"/>
    </source>
</evidence>
<feature type="transmembrane region" description="Helical" evidence="10">
    <location>
        <begin position="71"/>
        <end position="91"/>
    </location>
</feature>
<accession>A0A1R4J8B7</accession>
<dbReference type="CDD" id="cd16917">
    <property type="entry name" value="HATPase_UhpB-NarQ-NarX-like"/>
    <property type="match status" value="1"/>
</dbReference>
<protein>
    <recommendedName>
        <fullName evidence="2">histidine kinase</fullName>
        <ecNumber evidence="2">2.7.13.3</ecNumber>
    </recommendedName>
</protein>
<keyword evidence="10" id="KW-0472">Membrane</keyword>
<proteinExistence type="predicted"/>
<evidence type="ECO:0000256" key="3">
    <source>
        <dbReference type="ARBA" id="ARBA00022553"/>
    </source>
</evidence>